<keyword evidence="2" id="KW-0813">Transport</keyword>
<dbReference type="SMART" id="SM00664">
    <property type="entry name" value="DoH"/>
    <property type="match status" value="1"/>
</dbReference>
<dbReference type="InterPro" id="IPR006593">
    <property type="entry name" value="Cyt_b561/ferric_Rdtase_TM"/>
</dbReference>
<dbReference type="eggNOG" id="ENOG502S3K7">
    <property type="taxonomic scope" value="Eukaryota"/>
</dbReference>
<evidence type="ECO:0000259" key="11">
    <source>
        <dbReference type="PROSITE" id="PS50939"/>
    </source>
</evidence>
<keyword evidence="6 8" id="KW-0472">Membrane</keyword>
<keyword evidence="9" id="KW-0732">Signal</keyword>
<keyword evidence="3 8" id="KW-0812">Transmembrane</keyword>
<dbReference type="STRING" id="578462.A0A0L0T267"/>
<feature type="compositionally biased region" description="Polar residues" evidence="7">
    <location>
        <begin position="394"/>
        <end position="403"/>
    </location>
</feature>
<dbReference type="InterPro" id="IPR005018">
    <property type="entry name" value="DOMON_domain"/>
</dbReference>
<dbReference type="GO" id="GO:0016020">
    <property type="term" value="C:membrane"/>
    <property type="evidence" value="ECO:0007669"/>
    <property type="project" value="UniProtKB-SubCell"/>
</dbReference>
<feature type="compositionally biased region" description="Polar residues" evidence="7">
    <location>
        <begin position="469"/>
        <end position="480"/>
    </location>
</feature>
<dbReference type="CDD" id="cd09631">
    <property type="entry name" value="DOMON_DOH"/>
    <property type="match status" value="1"/>
</dbReference>
<feature type="transmembrane region" description="Helical" evidence="8">
    <location>
        <begin position="270"/>
        <end position="291"/>
    </location>
</feature>
<dbReference type="PROSITE" id="PS50939">
    <property type="entry name" value="CYTOCHROME_B561"/>
    <property type="match status" value="1"/>
</dbReference>
<organism evidence="12 13">
    <name type="scientific">Allomyces macrogynus (strain ATCC 38327)</name>
    <name type="common">Allomyces javanicus var. macrogynus</name>
    <dbReference type="NCBI Taxonomy" id="578462"/>
    <lineage>
        <taxon>Eukaryota</taxon>
        <taxon>Fungi</taxon>
        <taxon>Fungi incertae sedis</taxon>
        <taxon>Blastocladiomycota</taxon>
        <taxon>Blastocladiomycetes</taxon>
        <taxon>Blastocladiales</taxon>
        <taxon>Blastocladiaceae</taxon>
        <taxon>Allomyces</taxon>
    </lineage>
</organism>
<feature type="compositionally biased region" description="Low complexity" evidence="7">
    <location>
        <begin position="450"/>
        <end position="462"/>
    </location>
</feature>
<dbReference type="Pfam" id="PF03188">
    <property type="entry name" value="Cytochrom_B561"/>
    <property type="match status" value="1"/>
</dbReference>
<evidence type="ECO:0000256" key="5">
    <source>
        <dbReference type="ARBA" id="ARBA00022989"/>
    </source>
</evidence>
<feature type="chain" id="PRO_5005548370" description="Cytochrome b561 domain-containing protein" evidence="9">
    <location>
        <begin position="38"/>
        <end position="677"/>
    </location>
</feature>
<dbReference type="PANTHER" id="PTHR47797">
    <property type="entry name" value="DEHYDROGENASE, PUTATIVE (AFU_ORTHOLOGUE AFUA_8G05805)-RELATED"/>
    <property type="match status" value="1"/>
</dbReference>
<feature type="transmembrane region" description="Helical" evidence="8">
    <location>
        <begin position="234"/>
        <end position="258"/>
    </location>
</feature>
<gene>
    <name evidence="12" type="ORF">AMAG_13452</name>
</gene>
<evidence type="ECO:0000256" key="3">
    <source>
        <dbReference type="ARBA" id="ARBA00022692"/>
    </source>
</evidence>
<feature type="signal peptide" evidence="9">
    <location>
        <begin position="1"/>
        <end position="37"/>
    </location>
</feature>
<keyword evidence="5 8" id="KW-1133">Transmembrane helix</keyword>
<feature type="transmembrane region" description="Helical" evidence="8">
    <location>
        <begin position="366"/>
        <end position="388"/>
    </location>
</feature>
<comment type="subcellular location">
    <subcellularLocation>
        <location evidence="1">Membrane</location>
    </subcellularLocation>
</comment>
<sequence length="677" mass="72161">MMGAKITAPRCVHRRTVLAIIMSIAMTLVSLASSALASDPAPSPAAPIAKCVQDRVLCMSAAANTTHVDVTVTFPAAMGWVSVGLSPSQSMSLADVWMIWIQNTTTGPVAQVSDRLSTGASVPKADGKQDVDVIRAQTTGDKYTVTVRRRIDTGDKDDLPFENKEQGYIWAMGSTPVRLVNRVPEFDRHMARGGFTYNALAATMSGDGSSAAAAPDPQQAVDADAGSVSRATVVLVHAVCMVVAWGLLTNVAIYVVAFLKGTLGDKWFRIHWGIMAVVALLNIAGFVVIVVNSKRHFTSPHGILGLVVFALLWVQILLGIVIDRLYDPTRGAAPIRDKVHWVIGYLLALAAPANIVLGLIQYDAGWAWLGAFAGLFVVTLLAFAAGAFRQTKTKPSTFPQSALPTEKPSSRSIPSPTTTRPAPQPARPHRPPDLHLGDLSNTSPTARGFSSPTRTTDSPTPRGLDTPRSYPSTVRSTGTPSAGGPRPTTPASLRPPCDDDGYFSSADRRRRPAAAQLIPESVPPGHRRTGSAADPARPLPGPRSPMSPAYANPNRVPRPSVDGQYANPNCAPRPSVDGQYANPNRAAPRPSLDQQQPPPTPRGLRPSVDAGQYANPNRGAGRPSVDQSAYVSAGRPARPSVDRGVYRPARPSVDDRDRRPSADRRGEGASPVRPRRY</sequence>
<keyword evidence="13" id="KW-1185">Reference proteome</keyword>
<dbReference type="AlphaFoldDB" id="A0A0L0T267"/>
<dbReference type="PANTHER" id="PTHR47797:SF3">
    <property type="entry name" value="CYTOCHROME B561 DOMAIN-CONTAINING PROTEIN"/>
    <property type="match status" value="1"/>
</dbReference>
<dbReference type="PROSITE" id="PS50836">
    <property type="entry name" value="DOMON"/>
    <property type="match status" value="1"/>
</dbReference>
<evidence type="ECO:0000256" key="8">
    <source>
        <dbReference type="SAM" id="Phobius"/>
    </source>
</evidence>
<name>A0A0L0T267_ALLM3</name>
<feature type="transmembrane region" description="Helical" evidence="8">
    <location>
        <begin position="342"/>
        <end position="360"/>
    </location>
</feature>
<keyword evidence="4" id="KW-0249">Electron transport</keyword>
<protein>
    <recommendedName>
        <fullName evidence="14">Cytochrome b561 domain-containing protein</fullName>
    </recommendedName>
</protein>
<evidence type="ECO:0000256" key="7">
    <source>
        <dbReference type="SAM" id="MobiDB-lite"/>
    </source>
</evidence>
<evidence type="ECO:0000256" key="1">
    <source>
        <dbReference type="ARBA" id="ARBA00004370"/>
    </source>
</evidence>
<evidence type="ECO:0008006" key="14">
    <source>
        <dbReference type="Google" id="ProtNLM"/>
    </source>
</evidence>
<dbReference type="InterPro" id="IPR045266">
    <property type="entry name" value="DOH_DOMON"/>
</dbReference>
<feature type="region of interest" description="Disordered" evidence="7">
    <location>
        <begin position="394"/>
        <end position="677"/>
    </location>
</feature>
<dbReference type="VEuPathDB" id="FungiDB:AMAG_13452"/>
<proteinExistence type="predicted"/>
<evidence type="ECO:0000259" key="10">
    <source>
        <dbReference type="PROSITE" id="PS50836"/>
    </source>
</evidence>
<dbReference type="SUPFAM" id="SSF49344">
    <property type="entry name" value="CBD9-like"/>
    <property type="match status" value="1"/>
</dbReference>
<feature type="transmembrane region" description="Helical" evidence="8">
    <location>
        <begin position="303"/>
        <end position="322"/>
    </location>
</feature>
<feature type="compositionally biased region" description="Low complexity" evidence="7">
    <location>
        <begin position="410"/>
        <end position="421"/>
    </location>
</feature>
<dbReference type="Proteomes" id="UP000054350">
    <property type="component" value="Unassembled WGS sequence"/>
</dbReference>
<evidence type="ECO:0000256" key="6">
    <source>
        <dbReference type="ARBA" id="ARBA00023136"/>
    </source>
</evidence>
<reference evidence="13" key="2">
    <citation type="submission" date="2009-11" db="EMBL/GenBank/DDBJ databases">
        <title>The Genome Sequence of Allomyces macrogynus strain ATCC 38327.</title>
        <authorList>
            <consortium name="The Broad Institute Genome Sequencing Platform"/>
            <person name="Russ C."/>
            <person name="Cuomo C."/>
            <person name="Shea T."/>
            <person name="Young S.K."/>
            <person name="Zeng Q."/>
            <person name="Koehrsen M."/>
            <person name="Haas B."/>
            <person name="Borodovsky M."/>
            <person name="Guigo R."/>
            <person name="Alvarado L."/>
            <person name="Berlin A."/>
            <person name="Borenstein D."/>
            <person name="Chen Z."/>
            <person name="Engels R."/>
            <person name="Freedman E."/>
            <person name="Gellesch M."/>
            <person name="Goldberg J."/>
            <person name="Griggs A."/>
            <person name="Gujja S."/>
            <person name="Heiman D."/>
            <person name="Hepburn T."/>
            <person name="Howarth C."/>
            <person name="Jen D."/>
            <person name="Larson L."/>
            <person name="Lewis B."/>
            <person name="Mehta T."/>
            <person name="Park D."/>
            <person name="Pearson M."/>
            <person name="Roberts A."/>
            <person name="Saif S."/>
            <person name="Shenoy N."/>
            <person name="Sisk P."/>
            <person name="Stolte C."/>
            <person name="Sykes S."/>
            <person name="Walk T."/>
            <person name="White J."/>
            <person name="Yandava C."/>
            <person name="Burger G."/>
            <person name="Gray M.W."/>
            <person name="Holland P.W.H."/>
            <person name="King N."/>
            <person name="Lang F.B.F."/>
            <person name="Roger A.J."/>
            <person name="Ruiz-Trillo I."/>
            <person name="Lander E."/>
            <person name="Nusbaum C."/>
        </authorList>
    </citation>
    <scope>NUCLEOTIDE SEQUENCE [LARGE SCALE GENOMIC DNA]</scope>
    <source>
        <strain evidence="13">ATCC 38327</strain>
    </source>
</reference>
<feature type="domain" description="Cytochrome b561" evidence="11">
    <location>
        <begin position="201"/>
        <end position="397"/>
    </location>
</feature>
<dbReference type="Gene3D" id="1.20.120.1770">
    <property type="match status" value="1"/>
</dbReference>
<dbReference type="EMBL" id="GG745358">
    <property type="protein sequence ID" value="KNE68812.1"/>
    <property type="molecule type" value="Genomic_DNA"/>
</dbReference>
<reference evidence="12 13" key="1">
    <citation type="submission" date="2009-11" db="EMBL/GenBank/DDBJ databases">
        <title>Annotation of Allomyces macrogynus ATCC 38327.</title>
        <authorList>
            <consortium name="The Broad Institute Genome Sequencing Platform"/>
            <person name="Russ C."/>
            <person name="Cuomo C."/>
            <person name="Burger G."/>
            <person name="Gray M.W."/>
            <person name="Holland P.W.H."/>
            <person name="King N."/>
            <person name="Lang F.B.F."/>
            <person name="Roger A.J."/>
            <person name="Ruiz-Trillo I."/>
            <person name="Young S.K."/>
            <person name="Zeng Q."/>
            <person name="Gargeya S."/>
            <person name="Fitzgerald M."/>
            <person name="Haas B."/>
            <person name="Abouelleil A."/>
            <person name="Alvarado L."/>
            <person name="Arachchi H.M."/>
            <person name="Berlin A."/>
            <person name="Chapman S.B."/>
            <person name="Gearin G."/>
            <person name="Goldberg J."/>
            <person name="Griggs A."/>
            <person name="Gujja S."/>
            <person name="Hansen M."/>
            <person name="Heiman D."/>
            <person name="Howarth C."/>
            <person name="Larimer J."/>
            <person name="Lui A."/>
            <person name="MacDonald P.J.P."/>
            <person name="McCowen C."/>
            <person name="Montmayeur A."/>
            <person name="Murphy C."/>
            <person name="Neiman D."/>
            <person name="Pearson M."/>
            <person name="Priest M."/>
            <person name="Roberts A."/>
            <person name="Saif S."/>
            <person name="Shea T."/>
            <person name="Sisk P."/>
            <person name="Stolte C."/>
            <person name="Sykes S."/>
            <person name="Wortman J."/>
            <person name="Nusbaum C."/>
            <person name="Birren B."/>
        </authorList>
    </citation>
    <scope>NUCLEOTIDE SEQUENCE [LARGE SCALE GENOMIC DNA]</scope>
    <source>
        <strain evidence="12 13">ATCC 38327</strain>
    </source>
</reference>
<dbReference type="SMART" id="SM00665">
    <property type="entry name" value="B561"/>
    <property type="match status" value="1"/>
</dbReference>
<evidence type="ECO:0000256" key="4">
    <source>
        <dbReference type="ARBA" id="ARBA00022982"/>
    </source>
</evidence>
<feature type="compositionally biased region" description="Basic and acidic residues" evidence="7">
    <location>
        <begin position="652"/>
        <end position="667"/>
    </location>
</feature>
<evidence type="ECO:0000313" key="13">
    <source>
        <dbReference type="Proteomes" id="UP000054350"/>
    </source>
</evidence>
<feature type="domain" description="DOMON" evidence="10">
    <location>
        <begin position="53"/>
        <end position="173"/>
    </location>
</feature>
<dbReference type="Pfam" id="PF03351">
    <property type="entry name" value="DOMON"/>
    <property type="match status" value="1"/>
</dbReference>
<evidence type="ECO:0000313" key="12">
    <source>
        <dbReference type="EMBL" id="KNE68812.1"/>
    </source>
</evidence>
<dbReference type="CDD" id="cd08760">
    <property type="entry name" value="Cyt_b561_FRRS1_like"/>
    <property type="match status" value="1"/>
</dbReference>
<evidence type="ECO:0000256" key="2">
    <source>
        <dbReference type="ARBA" id="ARBA00022448"/>
    </source>
</evidence>
<dbReference type="OrthoDB" id="19261at2759"/>
<evidence type="ECO:0000256" key="9">
    <source>
        <dbReference type="SAM" id="SignalP"/>
    </source>
</evidence>
<accession>A0A0L0T267</accession>